<comment type="caution">
    <text evidence="2">The sequence shown here is derived from an EMBL/GenBank/DDBJ whole genome shotgun (WGS) entry which is preliminary data.</text>
</comment>
<dbReference type="InterPro" id="IPR000182">
    <property type="entry name" value="GNAT_dom"/>
</dbReference>
<dbReference type="Proteomes" id="UP000229901">
    <property type="component" value="Unassembled WGS sequence"/>
</dbReference>
<sequence>MGEINKIITNWSSFITDPVFYLPVLGPVFMPEGKEVVLHDLIVNYKFDVFLSYDKNKRWYSSPQEKILVDKIYFADDFILVPVMNKNKLKIFYYSNKPLNQLIYKKIIELSEQLNQGGNYKKFQLFVFNKPEVDKSWVCHNIYIQKLDNGFVGEHQFDLIHPYIELPLAVQNTFELMGQDVDLDGFGFLWHEYLKKKKHLSKILCIISDGAVIGAIGPLDILSDSNDRKFLLPPYFGLRAPWRGKGMGAKLWQAAMKCAFDDGAEYTLVQNQPGTRAAEFYEEQGLENAEQVYSLEIY</sequence>
<dbReference type="Pfam" id="PF00583">
    <property type="entry name" value="Acetyltransf_1"/>
    <property type="match status" value="1"/>
</dbReference>
<dbReference type="Gene3D" id="3.40.630.30">
    <property type="match status" value="1"/>
</dbReference>
<evidence type="ECO:0000313" key="2">
    <source>
        <dbReference type="EMBL" id="PIR93928.1"/>
    </source>
</evidence>
<feature type="domain" description="N-acetyltransferase" evidence="1">
    <location>
        <begin position="158"/>
        <end position="298"/>
    </location>
</feature>
<gene>
    <name evidence="2" type="ORF">COT97_04025</name>
</gene>
<dbReference type="InterPro" id="IPR016181">
    <property type="entry name" value="Acyl_CoA_acyltransferase"/>
</dbReference>
<evidence type="ECO:0000313" key="3">
    <source>
        <dbReference type="Proteomes" id="UP000229901"/>
    </source>
</evidence>
<reference evidence="3" key="1">
    <citation type="submission" date="2017-09" db="EMBL/GenBank/DDBJ databases">
        <title>Depth-based differentiation of microbial function through sediment-hosted aquifers and enrichment of novel symbionts in the deep terrestrial subsurface.</title>
        <authorList>
            <person name="Probst A.J."/>
            <person name="Ladd B."/>
            <person name="Jarett J.K."/>
            <person name="Geller-Mcgrath D.E."/>
            <person name="Sieber C.M.K."/>
            <person name="Emerson J.B."/>
            <person name="Anantharaman K."/>
            <person name="Thomas B.C."/>
            <person name="Malmstrom R."/>
            <person name="Stieglmeier M."/>
            <person name="Klingl A."/>
            <person name="Woyke T."/>
            <person name="Ryan C.M."/>
            <person name="Banfield J.F."/>
        </authorList>
    </citation>
    <scope>NUCLEOTIDE SEQUENCE [LARGE SCALE GENOMIC DNA]</scope>
</reference>
<name>A0A2H0V4E8_9BACT</name>
<protein>
    <recommendedName>
        <fullName evidence="1">N-acetyltransferase domain-containing protein</fullName>
    </recommendedName>
</protein>
<dbReference type="SUPFAM" id="SSF55729">
    <property type="entry name" value="Acyl-CoA N-acyltransferases (Nat)"/>
    <property type="match status" value="1"/>
</dbReference>
<accession>A0A2H0V4E8</accession>
<dbReference type="PROSITE" id="PS51186">
    <property type="entry name" value="GNAT"/>
    <property type="match status" value="1"/>
</dbReference>
<dbReference type="EMBL" id="PFAP01000030">
    <property type="protein sequence ID" value="PIR93928.1"/>
    <property type="molecule type" value="Genomic_DNA"/>
</dbReference>
<proteinExistence type="predicted"/>
<organism evidence="2 3">
    <name type="scientific">Candidatus Falkowbacteria bacterium CG10_big_fil_rev_8_21_14_0_10_39_11</name>
    <dbReference type="NCBI Taxonomy" id="1974565"/>
    <lineage>
        <taxon>Bacteria</taxon>
        <taxon>Candidatus Falkowiibacteriota</taxon>
    </lineage>
</organism>
<dbReference type="GO" id="GO:0016747">
    <property type="term" value="F:acyltransferase activity, transferring groups other than amino-acyl groups"/>
    <property type="evidence" value="ECO:0007669"/>
    <property type="project" value="InterPro"/>
</dbReference>
<dbReference type="AlphaFoldDB" id="A0A2H0V4E8"/>
<evidence type="ECO:0000259" key="1">
    <source>
        <dbReference type="PROSITE" id="PS51186"/>
    </source>
</evidence>